<dbReference type="InterPro" id="IPR012223">
    <property type="entry name" value="TEII"/>
</dbReference>
<evidence type="ECO:0000313" key="3">
    <source>
        <dbReference type="EMBL" id="OLO53565.1"/>
    </source>
</evidence>
<dbReference type="Pfam" id="PF00975">
    <property type="entry name" value="Thioesterase"/>
    <property type="match status" value="1"/>
</dbReference>
<dbReference type="SUPFAM" id="SSF53474">
    <property type="entry name" value="alpha/beta-Hydrolases"/>
    <property type="match status" value="1"/>
</dbReference>
<dbReference type="GO" id="GO:0008610">
    <property type="term" value="P:lipid biosynthetic process"/>
    <property type="evidence" value="ECO:0007669"/>
    <property type="project" value="TreeGrafter"/>
</dbReference>
<dbReference type="InterPro" id="IPR001031">
    <property type="entry name" value="Thioesterase"/>
</dbReference>
<name>A0A1Q8VYQ0_9ACTO</name>
<dbReference type="RefSeq" id="WP_075371071.1">
    <property type="nucleotide sequence ID" value="NZ_MSKM01000019.1"/>
</dbReference>
<protein>
    <recommendedName>
        <fullName evidence="2">Thioesterase domain-containing protein</fullName>
    </recommendedName>
</protein>
<dbReference type="EMBL" id="MSKM01000019">
    <property type="protein sequence ID" value="OLO53565.1"/>
    <property type="molecule type" value="Genomic_DNA"/>
</dbReference>
<dbReference type="Proteomes" id="UP000185772">
    <property type="component" value="Unassembled WGS sequence"/>
</dbReference>
<dbReference type="InterPro" id="IPR029058">
    <property type="entry name" value="AB_hydrolase_fold"/>
</dbReference>
<dbReference type="PANTHER" id="PTHR11487">
    <property type="entry name" value="THIOESTERASE"/>
    <property type="match status" value="1"/>
</dbReference>
<evidence type="ECO:0000256" key="1">
    <source>
        <dbReference type="ARBA" id="ARBA00007169"/>
    </source>
</evidence>
<feature type="domain" description="Thioesterase" evidence="2">
    <location>
        <begin position="2"/>
        <end position="222"/>
    </location>
</feature>
<organism evidence="3 4">
    <name type="scientific">Actinomyces oris</name>
    <dbReference type="NCBI Taxonomy" id="544580"/>
    <lineage>
        <taxon>Bacteria</taxon>
        <taxon>Bacillati</taxon>
        <taxon>Actinomycetota</taxon>
        <taxon>Actinomycetes</taxon>
        <taxon>Actinomycetales</taxon>
        <taxon>Actinomycetaceae</taxon>
        <taxon>Actinomyces</taxon>
    </lineage>
</organism>
<dbReference type="AlphaFoldDB" id="A0A1Q8VYQ0"/>
<evidence type="ECO:0000313" key="4">
    <source>
        <dbReference type="Proteomes" id="UP000185772"/>
    </source>
</evidence>
<proteinExistence type="inferred from homology"/>
<accession>A0A1Q8VYQ0</accession>
<comment type="caution">
    <text evidence="3">The sequence shown here is derived from an EMBL/GenBank/DDBJ whole genome shotgun (WGS) entry which is preliminary data.</text>
</comment>
<comment type="similarity">
    <text evidence="1">Belongs to the thioesterase family.</text>
</comment>
<dbReference type="PANTHER" id="PTHR11487:SF0">
    <property type="entry name" value="S-ACYL FATTY ACID SYNTHASE THIOESTERASE, MEDIUM CHAIN"/>
    <property type="match status" value="1"/>
</dbReference>
<evidence type="ECO:0000259" key="2">
    <source>
        <dbReference type="Pfam" id="PF00975"/>
    </source>
</evidence>
<gene>
    <name evidence="3" type="ORF">BKH27_05995</name>
</gene>
<reference evidence="3 4" key="1">
    <citation type="submission" date="2016-12" db="EMBL/GenBank/DDBJ databases">
        <title>Genomic comparison of strains in the 'Actinomyces naeslundii' group.</title>
        <authorList>
            <person name="Mughal S.R."/>
            <person name="Do T."/>
            <person name="Gilbert S.C."/>
            <person name="Witherden E.A."/>
            <person name="Didelot X."/>
            <person name="Beighton D."/>
        </authorList>
    </citation>
    <scope>NUCLEOTIDE SEQUENCE [LARGE SCALE GENOMIC DNA]</scope>
    <source>
        <strain evidence="3 4">MMRCO6-1</strain>
    </source>
</reference>
<dbReference type="Gene3D" id="3.40.50.1820">
    <property type="entry name" value="alpha/beta hydrolase"/>
    <property type="match status" value="1"/>
</dbReference>
<sequence length="234" mass="26132">MKLFCLAYAGGTATTAYRKMKSRLYPGIDVVPVNIPGRVEKDTSPPKTVDELIGRLAQQICSKSDEDWAILGHSYGAGLAFEITRRAEKGGIPPRLCIISGRRAPKSNRQNHSFARLDDDTLLTRVAEWGALPPEYFEHPALRCLAAVRLREDFQFSDSLHERDPIPLRCTPLYVMAGTNDPVAPPREVLGWCSRTLAGSSFDKFEGDHFFLFNNAKAADSIRTHLFSFLTQHP</sequence>